<dbReference type="EMBL" id="LDEV01001953">
    <property type="protein sequence ID" value="KLJ10633.1"/>
    <property type="molecule type" value="Genomic_DNA"/>
</dbReference>
<keyword evidence="3" id="KW-1185">Reference proteome</keyword>
<proteinExistence type="predicted"/>
<evidence type="ECO:0000313" key="3">
    <source>
        <dbReference type="Proteomes" id="UP000053573"/>
    </source>
</evidence>
<evidence type="ECO:0000313" key="2">
    <source>
        <dbReference type="EMBL" id="KLJ10633.1"/>
    </source>
</evidence>
<reference evidence="3" key="1">
    <citation type="journal article" date="2015" name="PLoS Genet.">
        <title>The dynamic genome and transcriptome of the human fungal pathogen Blastomyces and close relative Emmonsia.</title>
        <authorList>
            <person name="Munoz J.F."/>
            <person name="Gauthier G.M."/>
            <person name="Desjardins C.A."/>
            <person name="Gallo J.E."/>
            <person name="Holder J."/>
            <person name="Sullivan T.D."/>
            <person name="Marty A.J."/>
            <person name="Carmen J.C."/>
            <person name="Chen Z."/>
            <person name="Ding L."/>
            <person name="Gujja S."/>
            <person name="Magrini V."/>
            <person name="Misas E."/>
            <person name="Mitreva M."/>
            <person name="Priest M."/>
            <person name="Saif S."/>
            <person name="Whiston E.A."/>
            <person name="Young S."/>
            <person name="Zeng Q."/>
            <person name="Goldman W.E."/>
            <person name="Mardis E.R."/>
            <person name="Taylor J.W."/>
            <person name="McEwen J.G."/>
            <person name="Clay O.K."/>
            <person name="Klein B.S."/>
            <person name="Cuomo C.A."/>
        </authorList>
    </citation>
    <scope>NUCLEOTIDE SEQUENCE [LARGE SCALE GENOMIC DNA]</scope>
    <source>
        <strain evidence="3">UAMH 139</strain>
    </source>
</reference>
<dbReference type="Proteomes" id="UP000053573">
    <property type="component" value="Unassembled WGS sequence"/>
</dbReference>
<comment type="caution">
    <text evidence="2">The sequence shown here is derived from an EMBL/GenBank/DDBJ whole genome shotgun (WGS) entry which is preliminary data.</text>
</comment>
<protein>
    <submittedName>
        <fullName evidence="2">Uncharacterized protein</fullName>
    </submittedName>
</protein>
<gene>
    <name evidence="2" type="ORF">EMPG_13995</name>
</gene>
<dbReference type="AlphaFoldDB" id="A0A0H1BHN6"/>
<sequence>MCPRDRRHRMRRARRELHYIPPKQGSNVLPGVWRRWPRKPPYRMQNPRPLGRLHARACGV</sequence>
<accession>A0A0H1BHN6</accession>
<feature type="region of interest" description="Disordered" evidence="1">
    <location>
        <begin position="40"/>
        <end position="60"/>
    </location>
</feature>
<evidence type="ECO:0000256" key="1">
    <source>
        <dbReference type="SAM" id="MobiDB-lite"/>
    </source>
</evidence>
<name>A0A0H1BHN6_9EURO</name>
<organism evidence="2 3">
    <name type="scientific">Blastomyces silverae</name>
    <dbReference type="NCBI Taxonomy" id="2060906"/>
    <lineage>
        <taxon>Eukaryota</taxon>
        <taxon>Fungi</taxon>
        <taxon>Dikarya</taxon>
        <taxon>Ascomycota</taxon>
        <taxon>Pezizomycotina</taxon>
        <taxon>Eurotiomycetes</taxon>
        <taxon>Eurotiomycetidae</taxon>
        <taxon>Onygenales</taxon>
        <taxon>Ajellomycetaceae</taxon>
        <taxon>Blastomyces</taxon>
    </lineage>
</organism>
<feature type="compositionally biased region" description="Basic residues" evidence="1">
    <location>
        <begin position="51"/>
        <end position="60"/>
    </location>
</feature>